<dbReference type="Proteomes" id="UP001597083">
    <property type="component" value="Unassembled WGS sequence"/>
</dbReference>
<evidence type="ECO:0000256" key="1">
    <source>
        <dbReference type="ARBA" id="ARBA00022679"/>
    </source>
</evidence>
<name>A0ABW3CH65_9ACTN</name>
<accession>A0ABW3CH65</accession>
<gene>
    <name evidence="3" type="ORF">ACFQ07_16515</name>
</gene>
<reference evidence="4" key="1">
    <citation type="journal article" date="2019" name="Int. J. Syst. Evol. Microbiol.">
        <title>The Global Catalogue of Microorganisms (GCM) 10K type strain sequencing project: providing services to taxonomists for standard genome sequencing and annotation.</title>
        <authorList>
            <consortium name="The Broad Institute Genomics Platform"/>
            <consortium name="The Broad Institute Genome Sequencing Center for Infectious Disease"/>
            <person name="Wu L."/>
            <person name="Ma J."/>
        </authorList>
    </citation>
    <scope>NUCLEOTIDE SEQUENCE [LARGE SCALE GENOMIC DNA]</scope>
    <source>
        <strain evidence="4">JCM 31696</strain>
    </source>
</reference>
<keyword evidence="4" id="KW-1185">Reference proteome</keyword>
<dbReference type="Pfam" id="PF00109">
    <property type="entry name" value="ketoacyl-synt"/>
    <property type="match status" value="1"/>
</dbReference>
<dbReference type="SUPFAM" id="SSF53901">
    <property type="entry name" value="Thiolase-like"/>
    <property type="match status" value="1"/>
</dbReference>
<dbReference type="Gene3D" id="3.40.47.10">
    <property type="match status" value="1"/>
</dbReference>
<dbReference type="EMBL" id="JBHTIR010002486">
    <property type="protein sequence ID" value="MFD0853843.1"/>
    <property type="molecule type" value="Genomic_DNA"/>
</dbReference>
<dbReference type="PANTHER" id="PTHR11712:SF336">
    <property type="entry name" value="3-OXOACYL-[ACYL-CARRIER-PROTEIN] SYNTHASE, MITOCHONDRIAL"/>
    <property type="match status" value="1"/>
</dbReference>
<feature type="non-terminal residue" evidence="3">
    <location>
        <position position="88"/>
    </location>
</feature>
<evidence type="ECO:0000313" key="3">
    <source>
        <dbReference type="EMBL" id="MFD0853843.1"/>
    </source>
</evidence>
<dbReference type="PANTHER" id="PTHR11712">
    <property type="entry name" value="POLYKETIDE SYNTHASE-RELATED"/>
    <property type="match status" value="1"/>
</dbReference>
<comment type="caution">
    <text evidence="3">The sequence shown here is derived from an EMBL/GenBank/DDBJ whole genome shotgun (WGS) entry which is preliminary data.</text>
</comment>
<organism evidence="3 4">
    <name type="scientific">Actinomadura adrarensis</name>
    <dbReference type="NCBI Taxonomy" id="1819600"/>
    <lineage>
        <taxon>Bacteria</taxon>
        <taxon>Bacillati</taxon>
        <taxon>Actinomycetota</taxon>
        <taxon>Actinomycetes</taxon>
        <taxon>Streptosporangiales</taxon>
        <taxon>Thermomonosporaceae</taxon>
        <taxon>Actinomadura</taxon>
    </lineage>
</organism>
<feature type="domain" description="Beta-ketoacyl synthase-like N-terminal" evidence="2">
    <location>
        <begin position="7"/>
        <end position="87"/>
    </location>
</feature>
<proteinExistence type="predicted"/>
<keyword evidence="1" id="KW-0808">Transferase</keyword>
<evidence type="ECO:0000313" key="4">
    <source>
        <dbReference type="Proteomes" id="UP001597083"/>
    </source>
</evidence>
<evidence type="ECO:0000259" key="2">
    <source>
        <dbReference type="Pfam" id="PF00109"/>
    </source>
</evidence>
<dbReference type="InterPro" id="IPR000794">
    <property type="entry name" value="Beta-ketoacyl_synthase"/>
</dbReference>
<sequence length="88" mass="9414">MSNSQTTVVVTGVGATTPLGGDWPSTWSALLAGTSGVRKLDWDGIKELPVRFAATLAVDPSEIIPKQQLRRLDRNQAIALIAAREAWA</sequence>
<protein>
    <submittedName>
        <fullName evidence="3">Beta-ketoacyl synthase N-terminal-like domain-containing protein</fullName>
    </submittedName>
</protein>
<dbReference type="InterPro" id="IPR014030">
    <property type="entry name" value="Ketoacyl_synth_N"/>
</dbReference>
<dbReference type="InterPro" id="IPR016039">
    <property type="entry name" value="Thiolase-like"/>
</dbReference>